<evidence type="ECO:0000313" key="2">
    <source>
        <dbReference type="Proteomes" id="UP000789759"/>
    </source>
</evidence>
<organism evidence="1 2">
    <name type="scientific">Cetraspora pellucida</name>
    <dbReference type="NCBI Taxonomy" id="1433469"/>
    <lineage>
        <taxon>Eukaryota</taxon>
        <taxon>Fungi</taxon>
        <taxon>Fungi incertae sedis</taxon>
        <taxon>Mucoromycota</taxon>
        <taxon>Glomeromycotina</taxon>
        <taxon>Glomeromycetes</taxon>
        <taxon>Diversisporales</taxon>
        <taxon>Gigasporaceae</taxon>
        <taxon>Cetraspora</taxon>
    </lineage>
</organism>
<evidence type="ECO:0000313" key="1">
    <source>
        <dbReference type="EMBL" id="CAG8739772.1"/>
    </source>
</evidence>
<name>A0A9N9ILH9_9GLOM</name>
<sequence length="87" mass="10376">MNQYQKIIKILQKNYNKLSYYKKIVTSLELTLELEEIEQHQSYQEILQILIEEESTSQEISKENHTQKAEIYKESAKEINKSIANIQ</sequence>
<dbReference type="Proteomes" id="UP000789759">
    <property type="component" value="Unassembled WGS sequence"/>
</dbReference>
<reference evidence="1" key="1">
    <citation type="submission" date="2021-06" db="EMBL/GenBank/DDBJ databases">
        <authorList>
            <person name="Kallberg Y."/>
            <person name="Tangrot J."/>
            <person name="Rosling A."/>
        </authorList>
    </citation>
    <scope>NUCLEOTIDE SEQUENCE</scope>
    <source>
        <strain evidence="1">FL966</strain>
    </source>
</reference>
<dbReference type="EMBL" id="CAJVQA010015874">
    <property type="protein sequence ID" value="CAG8739772.1"/>
    <property type="molecule type" value="Genomic_DNA"/>
</dbReference>
<comment type="caution">
    <text evidence="1">The sequence shown here is derived from an EMBL/GenBank/DDBJ whole genome shotgun (WGS) entry which is preliminary data.</text>
</comment>
<protein>
    <submittedName>
        <fullName evidence="1">9715_t:CDS:1</fullName>
    </submittedName>
</protein>
<dbReference type="AlphaFoldDB" id="A0A9N9ILH9"/>
<keyword evidence="2" id="KW-1185">Reference proteome</keyword>
<gene>
    <name evidence="1" type="ORF">CPELLU_LOCUS14019</name>
</gene>
<proteinExistence type="predicted"/>
<accession>A0A9N9ILH9</accession>